<dbReference type="PROSITE" id="PS50109">
    <property type="entry name" value="HIS_KIN"/>
    <property type="match status" value="1"/>
</dbReference>
<dbReference type="FunFam" id="3.30.565.10:FF:000006">
    <property type="entry name" value="Sensor histidine kinase WalK"/>
    <property type="match status" value="1"/>
</dbReference>
<sequence length="497" mass="55570">MKKLSLFRTSTFQLALLYMVVFAASVFILLAFIYWRTAGYISEQTDATIEAEIVGLAEQYRSRGVNGLISIIRERVARDPNAMSLYLFTTEDYLRLAGNLSDWPDVELEGSGWINFTLDERLGWEGEPRLARARVFEVQGGLRLLVGRDIEELAVLKSLIERAMNWGMGVTLALALAGGIMFSRTTSRRIEIINLTARRIMNGHLSLRIPSRGTDDDFDQLADNLNQMLDRIQHLMEGIRHVSDNIAHDLRTPLTRLRSQLENTLLSVTDDKARDQVASAVAEADQMLATFNALLRIARLETGGRLTNAEPVALGRLLEDAVELYGAVAEDKEQQLHFKVDREVEVEGDRDLLFQVASNLIDNAIKYTPFGGEITIRVDGDPTTAVLEISDSGIGIPDDEKNQVFQRFYRVTKSRSLPGNGLGLSLVRAVVDMHRGVIRLSDARPGDTMPGLKIRLEFPRYRKERRKRVLQAPLAAGRERRKENLGGPPSTPPSSAS</sequence>
<accession>A0A4P7XDN1</accession>
<dbReference type="PRINTS" id="PR00344">
    <property type="entry name" value="BCTRLSENSOR"/>
</dbReference>
<dbReference type="InterPro" id="IPR050428">
    <property type="entry name" value="TCS_sensor_his_kinase"/>
</dbReference>
<evidence type="ECO:0000256" key="1">
    <source>
        <dbReference type="ARBA" id="ARBA00000085"/>
    </source>
</evidence>
<feature type="region of interest" description="Disordered" evidence="11">
    <location>
        <begin position="468"/>
        <end position="497"/>
    </location>
</feature>
<evidence type="ECO:0000259" key="13">
    <source>
        <dbReference type="PROSITE" id="PS50109"/>
    </source>
</evidence>
<keyword evidence="6 12" id="KW-0812">Transmembrane</keyword>
<protein>
    <recommendedName>
        <fullName evidence="3">histidine kinase</fullName>
        <ecNumber evidence="3">2.7.13.3</ecNumber>
    </recommendedName>
</protein>
<keyword evidence="10 12" id="KW-0472">Membrane</keyword>
<dbReference type="EC" id="2.7.13.3" evidence="3"/>
<keyword evidence="7 15" id="KW-0418">Kinase</keyword>
<dbReference type="Gene3D" id="3.30.565.10">
    <property type="entry name" value="Histidine kinase-like ATPase, C-terminal domain"/>
    <property type="match status" value="1"/>
</dbReference>
<dbReference type="CDD" id="cd00075">
    <property type="entry name" value="HATPase"/>
    <property type="match status" value="1"/>
</dbReference>
<dbReference type="SMART" id="SM00387">
    <property type="entry name" value="HATPase_c"/>
    <property type="match status" value="1"/>
</dbReference>
<dbReference type="InterPro" id="IPR004358">
    <property type="entry name" value="Sig_transdc_His_kin-like_C"/>
</dbReference>
<dbReference type="PANTHER" id="PTHR45436">
    <property type="entry name" value="SENSOR HISTIDINE KINASE YKOH"/>
    <property type="match status" value="1"/>
</dbReference>
<evidence type="ECO:0000256" key="2">
    <source>
        <dbReference type="ARBA" id="ARBA00004370"/>
    </source>
</evidence>
<evidence type="ECO:0000256" key="8">
    <source>
        <dbReference type="ARBA" id="ARBA00022989"/>
    </source>
</evidence>
<feature type="transmembrane region" description="Helical" evidence="12">
    <location>
        <begin position="12"/>
        <end position="35"/>
    </location>
</feature>
<evidence type="ECO:0000256" key="3">
    <source>
        <dbReference type="ARBA" id="ARBA00012438"/>
    </source>
</evidence>
<dbReference type="OrthoDB" id="9804645at2"/>
<keyword evidence="5" id="KW-0808">Transferase</keyword>
<evidence type="ECO:0000256" key="9">
    <source>
        <dbReference type="ARBA" id="ARBA00023012"/>
    </source>
</evidence>
<dbReference type="Gene3D" id="1.10.287.130">
    <property type="match status" value="1"/>
</dbReference>
<dbReference type="SUPFAM" id="SSF47384">
    <property type="entry name" value="Homodimeric domain of signal transducing histidine kinase"/>
    <property type="match status" value="1"/>
</dbReference>
<evidence type="ECO:0000259" key="14">
    <source>
        <dbReference type="PROSITE" id="PS50885"/>
    </source>
</evidence>
<evidence type="ECO:0000256" key="6">
    <source>
        <dbReference type="ARBA" id="ARBA00022692"/>
    </source>
</evidence>
<dbReference type="PANTHER" id="PTHR45436:SF8">
    <property type="entry name" value="HISTIDINE KINASE"/>
    <property type="match status" value="1"/>
</dbReference>
<dbReference type="InterPro" id="IPR036097">
    <property type="entry name" value="HisK_dim/P_sf"/>
</dbReference>
<dbReference type="SUPFAM" id="SSF158472">
    <property type="entry name" value="HAMP domain-like"/>
    <property type="match status" value="1"/>
</dbReference>
<dbReference type="Gene3D" id="6.10.340.10">
    <property type="match status" value="1"/>
</dbReference>
<dbReference type="InterPro" id="IPR003661">
    <property type="entry name" value="HisK_dim/P_dom"/>
</dbReference>
<dbReference type="CDD" id="cd00082">
    <property type="entry name" value="HisKA"/>
    <property type="match status" value="1"/>
</dbReference>
<dbReference type="SMART" id="SM00304">
    <property type="entry name" value="HAMP"/>
    <property type="match status" value="1"/>
</dbReference>
<dbReference type="InterPro" id="IPR005467">
    <property type="entry name" value="His_kinase_dom"/>
</dbReference>
<reference evidence="15 16" key="1">
    <citation type="submission" date="2018-07" db="EMBL/GenBank/DDBJ databases">
        <title>Marsedoiliclastica nanhaica gen. nov. sp. nov., a novel marine hydrocarbonoclastic bacterium isolated from an in-situ enriched hydrocarbon-degrading consortium in deep-sea sediment.</title>
        <authorList>
            <person name="Dong C."/>
            <person name="Ma T."/>
            <person name="Liu R."/>
            <person name="Shao Z."/>
        </authorList>
    </citation>
    <scope>NUCLEOTIDE SEQUENCE [LARGE SCALE GENOMIC DNA]</scope>
    <source>
        <strain evidence="16">soil36-7</strain>
    </source>
</reference>
<dbReference type="Pfam" id="PF00512">
    <property type="entry name" value="HisKA"/>
    <property type="match status" value="1"/>
</dbReference>
<dbReference type="InterPro" id="IPR003594">
    <property type="entry name" value="HATPase_dom"/>
</dbReference>
<dbReference type="SUPFAM" id="SSF55874">
    <property type="entry name" value="ATPase domain of HSP90 chaperone/DNA topoisomerase II/histidine kinase"/>
    <property type="match status" value="1"/>
</dbReference>
<evidence type="ECO:0000256" key="11">
    <source>
        <dbReference type="SAM" id="MobiDB-lite"/>
    </source>
</evidence>
<dbReference type="PROSITE" id="PS50885">
    <property type="entry name" value="HAMP"/>
    <property type="match status" value="1"/>
</dbReference>
<dbReference type="Proteomes" id="UP000298049">
    <property type="component" value="Chromosome"/>
</dbReference>
<dbReference type="InterPro" id="IPR036890">
    <property type="entry name" value="HATPase_C_sf"/>
</dbReference>
<keyword evidence="8 12" id="KW-1133">Transmembrane helix</keyword>
<feature type="domain" description="HAMP" evidence="14">
    <location>
        <begin position="184"/>
        <end position="237"/>
    </location>
</feature>
<dbReference type="GO" id="GO:0000155">
    <property type="term" value="F:phosphorelay sensor kinase activity"/>
    <property type="evidence" value="ECO:0007669"/>
    <property type="project" value="InterPro"/>
</dbReference>
<evidence type="ECO:0000256" key="7">
    <source>
        <dbReference type="ARBA" id="ARBA00022777"/>
    </source>
</evidence>
<dbReference type="InterPro" id="IPR003660">
    <property type="entry name" value="HAMP_dom"/>
</dbReference>
<evidence type="ECO:0000256" key="10">
    <source>
        <dbReference type="ARBA" id="ARBA00023136"/>
    </source>
</evidence>
<evidence type="ECO:0000313" key="16">
    <source>
        <dbReference type="Proteomes" id="UP000298049"/>
    </source>
</evidence>
<organism evidence="15 16">
    <name type="scientific">Hydrocarboniclastica marina</name>
    <dbReference type="NCBI Taxonomy" id="2259620"/>
    <lineage>
        <taxon>Bacteria</taxon>
        <taxon>Pseudomonadati</taxon>
        <taxon>Pseudomonadota</taxon>
        <taxon>Gammaproteobacteria</taxon>
        <taxon>Alteromonadales</taxon>
        <taxon>Alteromonadaceae</taxon>
        <taxon>Hydrocarboniclastica</taxon>
    </lineage>
</organism>
<dbReference type="EMBL" id="CP031093">
    <property type="protein sequence ID" value="QCF24715.1"/>
    <property type="molecule type" value="Genomic_DNA"/>
</dbReference>
<comment type="catalytic activity">
    <reaction evidence="1">
        <text>ATP + protein L-histidine = ADP + protein N-phospho-L-histidine.</text>
        <dbReference type="EC" id="2.7.13.3"/>
    </reaction>
</comment>
<evidence type="ECO:0000256" key="5">
    <source>
        <dbReference type="ARBA" id="ARBA00022679"/>
    </source>
</evidence>
<dbReference type="AlphaFoldDB" id="A0A4P7XDN1"/>
<keyword evidence="16" id="KW-1185">Reference proteome</keyword>
<keyword evidence="9" id="KW-0902">Two-component regulatory system</keyword>
<feature type="domain" description="Histidine kinase" evidence="13">
    <location>
        <begin position="245"/>
        <end position="462"/>
    </location>
</feature>
<name>A0A4P7XDN1_9ALTE</name>
<gene>
    <name evidence="15" type="ORF">soil367_01395</name>
</gene>
<dbReference type="SMART" id="SM00388">
    <property type="entry name" value="HisKA"/>
    <property type="match status" value="1"/>
</dbReference>
<proteinExistence type="predicted"/>
<evidence type="ECO:0000313" key="15">
    <source>
        <dbReference type="EMBL" id="QCF24715.1"/>
    </source>
</evidence>
<keyword evidence="4" id="KW-0597">Phosphoprotein</keyword>
<dbReference type="KEGG" id="hmi:soil367_01395"/>
<dbReference type="CDD" id="cd06225">
    <property type="entry name" value="HAMP"/>
    <property type="match status" value="1"/>
</dbReference>
<dbReference type="Pfam" id="PF02518">
    <property type="entry name" value="HATPase_c"/>
    <property type="match status" value="1"/>
</dbReference>
<dbReference type="Pfam" id="PF00672">
    <property type="entry name" value="HAMP"/>
    <property type="match status" value="1"/>
</dbReference>
<dbReference type="GO" id="GO:0005886">
    <property type="term" value="C:plasma membrane"/>
    <property type="evidence" value="ECO:0007669"/>
    <property type="project" value="UniProtKB-ARBA"/>
</dbReference>
<dbReference type="RefSeq" id="WP_136546195.1">
    <property type="nucleotide sequence ID" value="NZ_CP031093.1"/>
</dbReference>
<comment type="subcellular location">
    <subcellularLocation>
        <location evidence="2">Membrane</location>
    </subcellularLocation>
</comment>
<evidence type="ECO:0000256" key="4">
    <source>
        <dbReference type="ARBA" id="ARBA00022553"/>
    </source>
</evidence>
<evidence type="ECO:0000256" key="12">
    <source>
        <dbReference type="SAM" id="Phobius"/>
    </source>
</evidence>